<evidence type="ECO:0000313" key="3">
    <source>
        <dbReference type="Proteomes" id="UP000014977"/>
    </source>
</evidence>
<gene>
    <name evidence="2" type="ORF">dsmv_2593</name>
</gene>
<organism evidence="2 3">
    <name type="scientific">Desulfococcus multivorans DSM 2059</name>
    <dbReference type="NCBI Taxonomy" id="1121405"/>
    <lineage>
        <taxon>Bacteria</taxon>
        <taxon>Pseudomonadati</taxon>
        <taxon>Thermodesulfobacteriota</taxon>
        <taxon>Desulfobacteria</taxon>
        <taxon>Desulfobacterales</taxon>
        <taxon>Desulfococcaceae</taxon>
        <taxon>Desulfococcus</taxon>
    </lineage>
</organism>
<keyword evidence="3" id="KW-1185">Reference proteome</keyword>
<name>S7TSU8_DESML</name>
<sequence>MTITMASSKKKQPQSKQKVSIQDVDVDAEREKVFDLYFNTVDLCQTAVKQAKAGDAKFNGSLLREIVGFLKQSAGILKEIEQFKRQAAVNAAISATPSEEDANLLAEFEEIERNSEWSDKYDPMSLPLE</sequence>
<feature type="region of interest" description="Disordered" evidence="1">
    <location>
        <begin position="1"/>
        <end position="22"/>
    </location>
</feature>
<dbReference type="Proteomes" id="UP000014977">
    <property type="component" value="Unassembled WGS sequence"/>
</dbReference>
<dbReference type="AlphaFoldDB" id="S7TSU8"/>
<dbReference type="STRING" id="897.B2D07_18925"/>
<comment type="caution">
    <text evidence="2">The sequence shown here is derived from an EMBL/GenBank/DDBJ whole genome shotgun (WGS) entry which is preliminary data.</text>
</comment>
<proteinExistence type="predicted"/>
<protein>
    <submittedName>
        <fullName evidence="2">Uncharacterized protein</fullName>
    </submittedName>
</protein>
<accession>S7TSU8</accession>
<evidence type="ECO:0000313" key="2">
    <source>
        <dbReference type="EMBL" id="EPR39745.1"/>
    </source>
</evidence>
<reference evidence="2 3" key="1">
    <citation type="journal article" date="2013" name="Genome Announc.">
        <title>Draft genome sequences for three mercury-methylating, sulfate-reducing bacteria.</title>
        <authorList>
            <person name="Brown S.D."/>
            <person name="Hurt R.A.Jr."/>
            <person name="Gilmour C.C."/>
            <person name="Elias D.A."/>
        </authorList>
    </citation>
    <scope>NUCLEOTIDE SEQUENCE [LARGE SCALE GENOMIC DNA]</scope>
    <source>
        <strain evidence="2 3">DSM 2059</strain>
    </source>
</reference>
<evidence type="ECO:0000256" key="1">
    <source>
        <dbReference type="SAM" id="MobiDB-lite"/>
    </source>
</evidence>
<dbReference type="EMBL" id="ATHJ01000088">
    <property type="protein sequence ID" value="EPR39745.1"/>
    <property type="molecule type" value="Genomic_DNA"/>
</dbReference>